<dbReference type="InterPro" id="IPR005119">
    <property type="entry name" value="LysR_subst-bd"/>
</dbReference>
<dbReference type="InterPro" id="IPR036388">
    <property type="entry name" value="WH-like_DNA-bd_sf"/>
</dbReference>
<dbReference type="Pfam" id="PF03466">
    <property type="entry name" value="LysR_substrate"/>
    <property type="match status" value="1"/>
</dbReference>
<dbReference type="Proteomes" id="UP000293912">
    <property type="component" value="Chromosome"/>
</dbReference>
<accession>A0A4P6X6J6</accession>
<evidence type="ECO:0000256" key="4">
    <source>
        <dbReference type="ARBA" id="ARBA00023163"/>
    </source>
</evidence>
<dbReference type="KEGG" id="hpse:HPF_16935"/>
<keyword evidence="3" id="KW-0238">DNA-binding</keyword>
<proteinExistence type="inferred from homology"/>
<feature type="domain" description="HTH lysR-type" evidence="5">
    <location>
        <begin position="20"/>
        <end position="77"/>
    </location>
</feature>
<keyword evidence="2" id="KW-0805">Transcription regulation</keyword>
<dbReference type="InterPro" id="IPR036390">
    <property type="entry name" value="WH_DNA-bd_sf"/>
</dbReference>
<dbReference type="PROSITE" id="PS50931">
    <property type="entry name" value="HTH_LYSR"/>
    <property type="match status" value="1"/>
</dbReference>
<dbReference type="AlphaFoldDB" id="A0A4P6X6J6"/>
<name>A0A4P6X6J6_HYDPS</name>
<dbReference type="PANTHER" id="PTHR30537">
    <property type="entry name" value="HTH-TYPE TRANSCRIPTIONAL REGULATOR"/>
    <property type="match status" value="1"/>
</dbReference>
<dbReference type="InterPro" id="IPR000847">
    <property type="entry name" value="LysR_HTH_N"/>
</dbReference>
<organism evidence="6 7">
    <name type="scientific">Hydrogenophaga pseudoflava</name>
    <name type="common">Pseudomonas carboxydoflava</name>
    <dbReference type="NCBI Taxonomy" id="47421"/>
    <lineage>
        <taxon>Bacteria</taxon>
        <taxon>Pseudomonadati</taxon>
        <taxon>Pseudomonadota</taxon>
        <taxon>Betaproteobacteria</taxon>
        <taxon>Burkholderiales</taxon>
        <taxon>Comamonadaceae</taxon>
        <taxon>Hydrogenophaga</taxon>
    </lineage>
</organism>
<dbReference type="CDD" id="cd08422">
    <property type="entry name" value="PBP2_CrgA_like"/>
    <property type="match status" value="1"/>
</dbReference>
<dbReference type="SUPFAM" id="SSF46785">
    <property type="entry name" value="Winged helix' DNA-binding domain"/>
    <property type="match status" value="1"/>
</dbReference>
<dbReference type="Gene3D" id="1.10.10.10">
    <property type="entry name" value="Winged helix-like DNA-binding domain superfamily/Winged helix DNA-binding domain"/>
    <property type="match status" value="1"/>
</dbReference>
<dbReference type="GO" id="GO:0003700">
    <property type="term" value="F:DNA-binding transcription factor activity"/>
    <property type="evidence" value="ECO:0007669"/>
    <property type="project" value="InterPro"/>
</dbReference>
<dbReference type="InterPro" id="IPR058163">
    <property type="entry name" value="LysR-type_TF_proteobact-type"/>
</dbReference>
<evidence type="ECO:0000313" key="6">
    <source>
        <dbReference type="EMBL" id="QBM29381.1"/>
    </source>
</evidence>
<evidence type="ECO:0000259" key="5">
    <source>
        <dbReference type="PROSITE" id="PS50931"/>
    </source>
</evidence>
<reference evidence="6 7" key="1">
    <citation type="submission" date="2019-03" db="EMBL/GenBank/DDBJ databases">
        <authorList>
            <person name="Sebastian G."/>
            <person name="Baumann P."/>
            <person name="Ruckert C."/>
            <person name="Kalinowski J."/>
            <person name="Nebel B."/>
            <person name="Takors R."/>
            <person name="Blombach B."/>
        </authorList>
    </citation>
    <scope>NUCLEOTIDE SEQUENCE [LARGE SCALE GENOMIC DNA]</scope>
    <source>
        <strain evidence="6 7">DSM 1084</strain>
    </source>
</reference>
<keyword evidence="4" id="KW-0804">Transcription</keyword>
<dbReference type="PANTHER" id="PTHR30537:SF5">
    <property type="entry name" value="HTH-TYPE TRANSCRIPTIONAL ACTIVATOR TTDR-RELATED"/>
    <property type="match status" value="1"/>
</dbReference>
<dbReference type="FunFam" id="1.10.10.10:FF:000001">
    <property type="entry name" value="LysR family transcriptional regulator"/>
    <property type="match status" value="1"/>
</dbReference>
<evidence type="ECO:0000256" key="2">
    <source>
        <dbReference type="ARBA" id="ARBA00023015"/>
    </source>
</evidence>
<dbReference type="Gene3D" id="3.40.190.290">
    <property type="match status" value="1"/>
</dbReference>
<evidence type="ECO:0000313" key="7">
    <source>
        <dbReference type="Proteomes" id="UP000293912"/>
    </source>
</evidence>
<evidence type="ECO:0000256" key="3">
    <source>
        <dbReference type="ARBA" id="ARBA00023125"/>
    </source>
</evidence>
<sequence length="330" mass="35996">MDKIVSMVEQSHRECGPDAIEPTDLLIFARVAELGSFSQAAVRLGLPKSTVSRRVAALERLMGERLLLRTTRRQSLTEFGLQLLEHARQVVAELEAVHSLREQRRAAPSGRLRVSMPSDFANLMLADSLAAFTALHPAITLDLDLSPRRVDLLGEGFDVVVRMGELPDDNLLVATRLAVFANGLYAAPGYLQARGEPQHPDDLAGHTALRLLRGNGEPAVWPLSRGSERWSAVPSGQVSANSPELLMRMARAGAGIAALPNHFAEEVVNAGQLRRVLPDWSLPEAPAWAVYPGRKLVPPKTRAFVDMLKAALARCDMARIPPSNLTQETP</sequence>
<gene>
    <name evidence="6" type="primary">dmlR8</name>
    <name evidence="6" type="ORF">HPF_16935</name>
</gene>
<protein>
    <submittedName>
        <fullName evidence="6">HTH-type transcriptional regulator DmlR</fullName>
    </submittedName>
</protein>
<dbReference type="Pfam" id="PF00126">
    <property type="entry name" value="HTH_1"/>
    <property type="match status" value="1"/>
</dbReference>
<dbReference type="SUPFAM" id="SSF53850">
    <property type="entry name" value="Periplasmic binding protein-like II"/>
    <property type="match status" value="1"/>
</dbReference>
<keyword evidence="7" id="KW-1185">Reference proteome</keyword>
<dbReference type="GO" id="GO:0003677">
    <property type="term" value="F:DNA binding"/>
    <property type="evidence" value="ECO:0007669"/>
    <property type="project" value="UniProtKB-KW"/>
</dbReference>
<comment type="similarity">
    <text evidence="1">Belongs to the LysR transcriptional regulatory family.</text>
</comment>
<dbReference type="EMBL" id="CP037867">
    <property type="protein sequence ID" value="QBM29381.1"/>
    <property type="molecule type" value="Genomic_DNA"/>
</dbReference>
<evidence type="ECO:0000256" key="1">
    <source>
        <dbReference type="ARBA" id="ARBA00009437"/>
    </source>
</evidence>